<evidence type="ECO:0000256" key="1">
    <source>
        <dbReference type="ARBA" id="ARBA00004651"/>
    </source>
</evidence>
<dbReference type="AlphaFoldDB" id="A0A1U9KLK9"/>
<evidence type="ECO:0000256" key="6">
    <source>
        <dbReference type="ARBA" id="ARBA00023136"/>
    </source>
</evidence>
<feature type="domain" description="ABC transporter" evidence="8">
    <location>
        <begin position="243"/>
        <end position="467"/>
    </location>
</feature>
<dbReference type="PROSITE" id="PS50929">
    <property type="entry name" value="ABC_TM1F"/>
    <property type="match status" value="1"/>
</dbReference>
<evidence type="ECO:0000256" key="5">
    <source>
        <dbReference type="ARBA" id="ARBA00022989"/>
    </source>
</evidence>
<dbReference type="PROSITE" id="PS50893">
    <property type="entry name" value="ABC_TRANSPORTER_2"/>
    <property type="match status" value="1"/>
</dbReference>
<comment type="subcellular location">
    <subcellularLocation>
        <location evidence="1">Cell membrane</location>
        <topology evidence="1">Multi-pass membrane protein</topology>
    </subcellularLocation>
</comment>
<dbReference type="KEGG" id="nch:A0U93_00055"/>
<keyword evidence="5 7" id="KW-1133">Transmembrane helix</keyword>
<dbReference type="InterPro" id="IPR027417">
    <property type="entry name" value="P-loop_NTPase"/>
</dbReference>
<name>A0A1U9KLK9_9PROT</name>
<dbReference type="Gene3D" id="3.40.50.300">
    <property type="entry name" value="P-loop containing nucleotide triphosphate hydrolases"/>
    <property type="match status" value="1"/>
</dbReference>
<dbReference type="GO" id="GO:0016887">
    <property type="term" value="F:ATP hydrolysis activity"/>
    <property type="evidence" value="ECO:0007669"/>
    <property type="project" value="InterPro"/>
</dbReference>
<feature type="transmembrane region" description="Helical" evidence="7">
    <location>
        <begin position="162"/>
        <end position="186"/>
    </location>
</feature>
<dbReference type="Proteomes" id="UP000188604">
    <property type="component" value="Chromosome"/>
</dbReference>
<dbReference type="InterPro" id="IPR036640">
    <property type="entry name" value="ABC1_TM_sf"/>
</dbReference>
<dbReference type="SUPFAM" id="SSF52540">
    <property type="entry name" value="P-loop containing nucleoside triphosphate hydrolases"/>
    <property type="match status" value="1"/>
</dbReference>
<evidence type="ECO:0000256" key="3">
    <source>
        <dbReference type="ARBA" id="ARBA00022741"/>
    </source>
</evidence>
<dbReference type="InterPro" id="IPR003593">
    <property type="entry name" value="AAA+_ATPase"/>
</dbReference>
<dbReference type="InterPro" id="IPR011527">
    <property type="entry name" value="ABC1_TM_dom"/>
</dbReference>
<dbReference type="GO" id="GO:0005524">
    <property type="term" value="F:ATP binding"/>
    <property type="evidence" value="ECO:0007669"/>
    <property type="project" value="UniProtKB-KW"/>
</dbReference>
<sequence length="468" mass="52211">MFSHILKLNYSFFSGRLFGDVLSRFESLDEIIKVVTSVFLISYIDGVMALFTMAMMFAYSWKLALLSCVSLIFYALLRTVRVAPLHGATAQQIALKARQETHLMETVRGLRTIKLFQEETLRLREWINIATAQLNASGRLSNASEFYQVLSGSLTGTERIGIVWWGAAMVIHGDFSVGGLVAFLAYREQADKRIVNVIDAVSKTRLLQMHLRRVVEITSEEPEENRLLIQNGSRSGDKEFREIRAENIAFRYSSDDKYILKGVDLRLSRLDSVAIIGPSGSGKTTLAQILAGLLRPSLGQVVLDGRVCVSSALPELRDICGTVMQDDYLFNGTIIENVSFFEDRPDLERVTECLSTACIVDEVNDMPAQGYTRVGDMGSTLSGGQRQRILLARALYRKPAILILDEATSQLDIATERRVVNNIKALGLARICVAHRYETIKSCERFLSLSGGKIIRRGAVEELERPVA</sequence>
<dbReference type="InterPro" id="IPR039421">
    <property type="entry name" value="Type_1_exporter"/>
</dbReference>
<accession>A0A1U9KLK9</accession>
<dbReference type="SUPFAM" id="SSF90123">
    <property type="entry name" value="ABC transporter transmembrane region"/>
    <property type="match status" value="1"/>
</dbReference>
<dbReference type="GO" id="GO:0140359">
    <property type="term" value="F:ABC-type transporter activity"/>
    <property type="evidence" value="ECO:0007669"/>
    <property type="project" value="InterPro"/>
</dbReference>
<dbReference type="Pfam" id="PF00005">
    <property type="entry name" value="ABC_tran"/>
    <property type="match status" value="1"/>
</dbReference>
<dbReference type="PROSITE" id="PS00211">
    <property type="entry name" value="ABC_TRANSPORTER_1"/>
    <property type="match status" value="1"/>
</dbReference>
<organism evidence="10 11">
    <name type="scientific">Neoasaia chiangmaiensis</name>
    <dbReference type="NCBI Taxonomy" id="320497"/>
    <lineage>
        <taxon>Bacteria</taxon>
        <taxon>Pseudomonadati</taxon>
        <taxon>Pseudomonadota</taxon>
        <taxon>Alphaproteobacteria</taxon>
        <taxon>Acetobacterales</taxon>
        <taxon>Acetobacteraceae</taxon>
        <taxon>Neoasaia</taxon>
    </lineage>
</organism>
<dbReference type="STRING" id="320497.A0U93_00055"/>
<evidence type="ECO:0000256" key="4">
    <source>
        <dbReference type="ARBA" id="ARBA00022840"/>
    </source>
</evidence>
<keyword evidence="4" id="KW-0067">ATP-binding</keyword>
<evidence type="ECO:0000313" key="11">
    <source>
        <dbReference type="Proteomes" id="UP000188604"/>
    </source>
</evidence>
<dbReference type="EMBL" id="CP014691">
    <property type="protein sequence ID" value="AQS86610.1"/>
    <property type="molecule type" value="Genomic_DNA"/>
</dbReference>
<dbReference type="InterPro" id="IPR017871">
    <property type="entry name" value="ABC_transporter-like_CS"/>
</dbReference>
<dbReference type="Pfam" id="PF00664">
    <property type="entry name" value="ABC_membrane"/>
    <property type="match status" value="1"/>
</dbReference>
<protein>
    <submittedName>
        <fullName evidence="10">Uncharacterized protein</fullName>
    </submittedName>
</protein>
<keyword evidence="3" id="KW-0547">Nucleotide-binding</keyword>
<dbReference type="GO" id="GO:0034040">
    <property type="term" value="F:ATPase-coupled lipid transmembrane transporter activity"/>
    <property type="evidence" value="ECO:0007669"/>
    <property type="project" value="TreeGrafter"/>
</dbReference>
<reference evidence="10 11" key="1">
    <citation type="submission" date="2016-03" db="EMBL/GenBank/DDBJ databases">
        <title>Acetic acid bacteria sequencing.</title>
        <authorList>
            <person name="Brandt J."/>
            <person name="Jakob F."/>
            <person name="Vogel R.F."/>
        </authorList>
    </citation>
    <scope>NUCLEOTIDE SEQUENCE [LARGE SCALE GENOMIC DNA]</scope>
    <source>
        <strain evidence="10 11">NBRC 101099</strain>
    </source>
</reference>
<dbReference type="SMART" id="SM00382">
    <property type="entry name" value="AAA"/>
    <property type="match status" value="1"/>
</dbReference>
<evidence type="ECO:0000256" key="7">
    <source>
        <dbReference type="SAM" id="Phobius"/>
    </source>
</evidence>
<dbReference type="GO" id="GO:0005886">
    <property type="term" value="C:plasma membrane"/>
    <property type="evidence" value="ECO:0007669"/>
    <property type="project" value="UniProtKB-SubCell"/>
</dbReference>
<keyword evidence="6 7" id="KW-0472">Membrane</keyword>
<proteinExistence type="predicted"/>
<evidence type="ECO:0000313" key="10">
    <source>
        <dbReference type="EMBL" id="AQS86610.1"/>
    </source>
</evidence>
<dbReference type="InterPro" id="IPR003439">
    <property type="entry name" value="ABC_transporter-like_ATP-bd"/>
</dbReference>
<dbReference type="PANTHER" id="PTHR24221:SF606">
    <property type="entry name" value="COLICIN V SECRETION-PROCESSING ATP-BINDING PROTEIN"/>
    <property type="match status" value="1"/>
</dbReference>
<dbReference type="Gene3D" id="1.20.1560.10">
    <property type="entry name" value="ABC transporter type 1, transmembrane domain"/>
    <property type="match status" value="1"/>
</dbReference>
<evidence type="ECO:0000259" key="9">
    <source>
        <dbReference type="PROSITE" id="PS50929"/>
    </source>
</evidence>
<gene>
    <name evidence="10" type="ORF">A0U93_00055</name>
</gene>
<keyword evidence="11" id="KW-1185">Reference proteome</keyword>
<evidence type="ECO:0000256" key="2">
    <source>
        <dbReference type="ARBA" id="ARBA00022692"/>
    </source>
</evidence>
<feature type="domain" description="ABC transmembrane type-1" evidence="9">
    <location>
        <begin position="1"/>
        <end position="186"/>
    </location>
</feature>
<keyword evidence="2 7" id="KW-0812">Transmembrane</keyword>
<feature type="transmembrane region" description="Helical" evidence="7">
    <location>
        <begin position="59"/>
        <end position="77"/>
    </location>
</feature>
<dbReference type="PANTHER" id="PTHR24221">
    <property type="entry name" value="ATP-BINDING CASSETTE SUB-FAMILY B"/>
    <property type="match status" value="1"/>
</dbReference>
<evidence type="ECO:0000259" key="8">
    <source>
        <dbReference type="PROSITE" id="PS50893"/>
    </source>
</evidence>